<dbReference type="InterPro" id="IPR007712">
    <property type="entry name" value="RelE/ParE_toxin"/>
</dbReference>
<evidence type="ECO:0000313" key="2">
    <source>
        <dbReference type="EMBL" id="SEJ10920.1"/>
    </source>
</evidence>
<dbReference type="AlphaFoldDB" id="A0A1H6WDL4"/>
<proteinExistence type="predicted"/>
<dbReference type="GeneID" id="82257704"/>
<evidence type="ECO:0000313" key="3">
    <source>
        <dbReference type="Proteomes" id="UP000183077"/>
    </source>
</evidence>
<name>A0A1H6WDL4_9FLAO</name>
<gene>
    <name evidence="2" type="ORF">SAMN04488018_11255</name>
</gene>
<dbReference type="InterPro" id="IPR035093">
    <property type="entry name" value="RelE/ParE_toxin_dom_sf"/>
</dbReference>
<keyword evidence="1" id="KW-1277">Toxin-antitoxin system</keyword>
<reference evidence="2 3" key="1">
    <citation type="submission" date="2016-10" db="EMBL/GenBank/DDBJ databases">
        <authorList>
            <person name="de Groot N.N."/>
        </authorList>
    </citation>
    <scope>NUCLEOTIDE SEQUENCE [LARGE SCALE GENOMIC DNA]</scope>
    <source>
        <strain evidence="2 3">DSM 23048</strain>
    </source>
</reference>
<dbReference type="SUPFAM" id="SSF143011">
    <property type="entry name" value="RelE-like"/>
    <property type="match status" value="1"/>
</dbReference>
<dbReference type="RefSeq" id="WP_074746663.1">
    <property type="nucleotide sequence ID" value="NZ_FNYS01000012.1"/>
</dbReference>
<dbReference type="Pfam" id="PF05016">
    <property type="entry name" value="ParE_toxin"/>
    <property type="match status" value="1"/>
</dbReference>
<dbReference type="EMBL" id="FNYS01000012">
    <property type="protein sequence ID" value="SEJ10920.1"/>
    <property type="molecule type" value="Genomic_DNA"/>
</dbReference>
<organism evidence="2 3">
    <name type="scientific">Myroides marinus</name>
    <dbReference type="NCBI Taxonomy" id="703342"/>
    <lineage>
        <taxon>Bacteria</taxon>
        <taxon>Pseudomonadati</taxon>
        <taxon>Bacteroidota</taxon>
        <taxon>Flavobacteriia</taxon>
        <taxon>Flavobacteriales</taxon>
        <taxon>Flavobacteriaceae</taxon>
        <taxon>Myroides</taxon>
    </lineage>
</organism>
<evidence type="ECO:0000256" key="1">
    <source>
        <dbReference type="ARBA" id="ARBA00022649"/>
    </source>
</evidence>
<accession>A0A1H6WDL4</accession>
<dbReference type="Gene3D" id="3.30.2310.20">
    <property type="entry name" value="RelE-like"/>
    <property type="match status" value="1"/>
</dbReference>
<sequence>MKVILSQFTTKKLKEIYSYYSCYVDVEKAKEVKGVLLASIMQLIDFPFLGQKELSFHSRYERRYLLTLNYKILYEIVDDSVVVLDIFHTKQSPHKMYLNEEPSEYVIKRNI</sequence>
<protein>
    <submittedName>
        <fullName evidence="2">Plasmid stabilization system protein ParE</fullName>
    </submittedName>
</protein>
<dbReference type="Proteomes" id="UP000183077">
    <property type="component" value="Unassembled WGS sequence"/>
</dbReference>